<feature type="signal peptide" evidence="1">
    <location>
        <begin position="1"/>
        <end position="20"/>
    </location>
</feature>
<keyword evidence="1" id="KW-0732">Signal</keyword>
<name>A0ABT3CRV5_9BACT</name>
<dbReference type="EMBL" id="JAOYOD010000001">
    <property type="protein sequence ID" value="MCV9386412.1"/>
    <property type="molecule type" value="Genomic_DNA"/>
</dbReference>
<dbReference type="InterPro" id="IPR036709">
    <property type="entry name" value="Autotransporte_beta_dom_sf"/>
</dbReference>
<dbReference type="RefSeq" id="WP_264137203.1">
    <property type="nucleotide sequence ID" value="NZ_JAOYOD010000001.1"/>
</dbReference>
<reference evidence="2 3" key="1">
    <citation type="submission" date="2022-10" db="EMBL/GenBank/DDBJ databases">
        <title>Comparative genomics and taxonomic characterization of three novel marine species of genus Reichenbachiella exhibiting antioxidant and polysaccharide degradation activities.</title>
        <authorList>
            <person name="Muhammad N."/>
            <person name="Lee Y.-J."/>
            <person name="Ko J."/>
            <person name="Kim S.-G."/>
        </authorList>
    </citation>
    <scope>NUCLEOTIDE SEQUENCE [LARGE SCALE GENOMIC DNA]</scope>
    <source>
        <strain evidence="2 3">ABR2-5</strain>
    </source>
</reference>
<sequence length="357" mass="40401">MKSSCLLIATLWFLNFSLQAQSSDTTIFPYVLPVWGQKVQERGMADQLQLPFGLNVNYVNAFVDMEITEFQLLVGGSDLTGILNTETLNFTQVGATTNGLNLRADAWILPFVNVYGLFSSVKGGTNVSLQPTWKNSLGEIILQLPEFSSEVEFDAIAYGAGTTWIFGWNGYFLSTDINYSRTDTELLKEQVGYMTLSARAGYRFFLNKNNRDLFIAPYMGMMHRNFVGARGSSGTIGLDEVFPELDNTFNNRVDTRLNSNQEMIDDPNTSIGDRIKLEAQNTALREIQSRVNESGFFTTEIDYFIEKELIQTVTFQFGFNFQINKNWMLRGEYGVADSQRFLMTGLQYRFGVKKKGI</sequence>
<evidence type="ECO:0008006" key="4">
    <source>
        <dbReference type="Google" id="ProtNLM"/>
    </source>
</evidence>
<dbReference type="SUPFAM" id="SSF103515">
    <property type="entry name" value="Autotransporter"/>
    <property type="match status" value="1"/>
</dbReference>
<dbReference type="Proteomes" id="UP001300692">
    <property type="component" value="Unassembled WGS sequence"/>
</dbReference>
<feature type="chain" id="PRO_5045606056" description="Outer membrane protein beta-barrel domain-containing protein" evidence="1">
    <location>
        <begin position="21"/>
        <end position="357"/>
    </location>
</feature>
<dbReference type="Gene3D" id="2.40.128.130">
    <property type="entry name" value="Autotransporter beta-domain"/>
    <property type="match status" value="1"/>
</dbReference>
<accession>A0ABT3CRV5</accession>
<gene>
    <name evidence="2" type="ORF">N7U62_07040</name>
</gene>
<evidence type="ECO:0000313" key="3">
    <source>
        <dbReference type="Proteomes" id="UP001300692"/>
    </source>
</evidence>
<organism evidence="2 3">
    <name type="scientific">Reichenbachiella ulvae</name>
    <dbReference type="NCBI Taxonomy" id="2980104"/>
    <lineage>
        <taxon>Bacteria</taxon>
        <taxon>Pseudomonadati</taxon>
        <taxon>Bacteroidota</taxon>
        <taxon>Cytophagia</taxon>
        <taxon>Cytophagales</taxon>
        <taxon>Reichenbachiellaceae</taxon>
        <taxon>Reichenbachiella</taxon>
    </lineage>
</organism>
<protein>
    <recommendedName>
        <fullName evidence="4">Outer membrane protein beta-barrel domain-containing protein</fullName>
    </recommendedName>
</protein>
<comment type="caution">
    <text evidence="2">The sequence shown here is derived from an EMBL/GenBank/DDBJ whole genome shotgun (WGS) entry which is preliminary data.</text>
</comment>
<keyword evidence="3" id="KW-1185">Reference proteome</keyword>
<evidence type="ECO:0000313" key="2">
    <source>
        <dbReference type="EMBL" id="MCV9386412.1"/>
    </source>
</evidence>
<evidence type="ECO:0000256" key="1">
    <source>
        <dbReference type="SAM" id="SignalP"/>
    </source>
</evidence>
<proteinExistence type="predicted"/>